<comment type="caution">
    <text evidence="2">The sequence shown here is derived from an EMBL/GenBank/DDBJ whole genome shotgun (WGS) entry which is preliminary data.</text>
</comment>
<dbReference type="Proteomes" id="UP001176940">
    <property type="component" value="Unassembled WGS sequence"/>
</dbReference>
<evidence type="ECO:0000313" key="2">
    <source>
        <dbReference type="EMBL" id="CAJ0927117.1"/>
    </source>
</evidence>
<dbReference type="InterPro" id="IPR058912">
    <property type="entry name" value="HTH_animal"/>
</dbReference>
<organism evidence="2 3">
    <name type="scientific">Ranitomeya imitator</name>
    <name type="common">mimic poison frog</name>
    <dbReference type="NCBI Taxonomy" id="111125"/>
    <lineage>
        <taxon>Eukaryota</taxon>
        <taxon>Metazoa</taxon>
        <taxon>Chordata</taxon>
        <taxon>Craniata</taxon>
        <taxon>Vertebrata</taxon>
        <taxon>Euteleostomi</taxon>
        <taxon>Amphibia</taxon>
        <taxon>Batrachia</taxon>
        <taxon>Anura</taxon>
        <taxon>Neobatrachia</taxon>
        <taxon>Hyloidea</taxon>
        <taxon>Dendrobatidae</taxon>
        <taxon>Dendrobatinae</taxon>
        <taxon>Ranitomeya</taxon>
    </lineage>
</organism>
<dbReference type="EMBL" id="CAUEEQ010004321">
    <property type="protein sequence ID" value="CAJ0927117.1"/>
    <property type="molecule type" value="Genomic_DNA"/>
</dbReference>
<evidence type="ECO:0000259" key="1">
    <source>
        <dbReference type="Pfam" id="PF26215"/>
    </source>
</evidence>
<protein>
    <recommendedName>
        <fullName evidence="1">Helix-turn-helix domain-containing protein</fullName>
    </recommendedName>
</protein>
<proteinExistence type="predicted"/>
<evidence type="ECO:0000313" key="3">
    <source>
        <dbReference type="Proteomes" id="UP001176940"/>
    </source>
</evidence>
<accession>A0ABN9KWL8</accession>
<dbReference type="PANTHER" id="PTHR21301:SF13">
    <property type="match status" value="1"/>
</dbReference>
<dbReference type="PANTHER" id="PTHR21301">
    <property type="entry name" value="REVERSE TRANSCRIPTASE"/>
    <property type="match status" value="1"/>
</dbReference>
<dbReference type="Pfam" id="PF26215">
    <property type="entry name" value="HTH_animal"/>
    <property type="match status" value="1"/>
</dbReference>
<keyword evidence="3" id="KW-1185">Reference proteome</keyword>
<feature type="domain" description="Helix-turn-helix" evidence="1">
    <location>
        <begin position="106"/>
        <end position="161"/>
    </location>
</feature>
<sequence>MGATCAPSYTNLFLGLWEREVVQNTEGIDAVVSWSRYIDDVLFIWQGSEVSLDSFLNRLNDNHLNINLTWKYSKEKVEFLDVALVKDGRGFISTDVFRKSTATNALLHATSSHHPQTFRSVPISQFLRIRRICSDDHTFEQQAMTLKRNLQQRGYNRKVIRAGYRRAKFASRGALLAQSRHKTPMERKDNPSVRFITSFNSEWKEISGTLRKYWPVLLADEDVAPYISNYPSVTWRRSRNLKDMLTKSHYVAPQRTFFY</sequence>
<gene>
    <name evidence="2" type="ORF">RIMI_LOCUS2958714</name>
</gene>
<reference evidence="2" key="1">
    <citation type="submission" date="2023-07" db="EMBL/GenBank/DDBJ databases">
        <authorList>
            <person name="Stuckert A."/>
        </authorList>
    </citation>
    <scope>NUCLEOTIDE SEQUENCE</scope>
</reference>
<name>A0ABN9KWL8_9NEOB</name>